<dbReference type="AlphaFoldDB" id="A8MGU4"/>
<evidence type="ECO:0000313" key="10">
    <source>
        <dbReference type="Proteomes" id="UP000000269"/>
    </source>
</evidence>
<keyword evidence="2" id="KW-0813">Transport</keyword>
<sequence>MSDIILRVENLHKVFQVSKDRKVEAVRSISFEVQRGEIFGFLGPNGAGKSTTISMVTTQLEPTSGKIFIDDQSTLENPALARRKIGVVAQHNNLDKGLTARENLIYHAKYFGIDDKTANERADEYLHKFGLTERQNDYVKSYSGGMAQRLKIARAIMHNPAILFLDEPTTGLDPSYRSILWEQILTLNKAGTTIFLTTHYMEEPEQLCDRIAIVDKGELKALGTVEELKTLIPSNNIISIKLANLDPIFARQAKTLPEVTNATIKNGVLLLYMKDNKPDFNQILEWVNKLDTPLQNISLSASTLDDVFIHLTGKGSINHDENR</sequence>
<keyword evidence="6" id="KW-1133">Transmembrane helix</keyword>
<accession>A8MGU4</accession>
<dbReference type="InterPro" id="IPR027417">
    <property type="entry name" value="P-loop_NTPase"/>
</dbReference>
<dbReference type="PANTHER" id="PTHR43582:SF2">
    <property type="entry name" value="LINEARMYCIN RESISTANCE ATP-BINDING PROTEIN LNRL"/>
    <property type="match status" value="1"/>
</dbReference>
<dbReference type="SMART" id="SM00382">
    <property type="entry name" value="AAA"/>
    <property type="match status" value="1"/>
</dbReference>
<evidence type="ECO:0000259" key="8">
    <source>
        <dbReference type="PROSITE" id="PS50893"/>
    </source>
</evidence>
<dbReference type="KEGG" id="aoe:Clos_1092"/>
<gene>
    <name evidence="9" type="ordered locus">Clos_1092</name>
</gene>
<dbReference type="InterPro" id="IPR017871">
    <property type="entry name" value="ABC_transporter-like_CS"/>
</dbReference>
<keyword evidence="10" id="KW-1185">Reference proteome</keyword>
<dbReference type="Proteomes" id="UP000000269">
    <property type="component" value="Chromosome"/>
</dbReference>
<keyword evidence="5" id="KW-0067">ATP-binding</keyword>
<dbReference type="Pfam" id="PF13732">
    <property type="entry name" value="DrrA1-3_C"/>
    <property type="match status" value="1"/>
</dbReference>
<keyword evidence="3" id="KW-0812">Transmembrane</keyword>
<dbReference type="PANTHER" id="PTHR43582">
    <property type="entry name" value="LINEARMYCIN RESISTANCE ATP-BINDING PROTEIN LNRL"/>
    <property type="match status" value="1"/>
</dbReference>
<evidence type="ECO:0000256" key="7">
    <source>
        <dbReference type="ARBA" id="ARBA00023136"/>
    </source>
</evidence>
<reference evidence="10" key="1">
    <citation type="submission" date="2007-10" db="EMBL/GenBank/DDBJ databases">
        <title>Complete genome of Alkaliphilus oremlandii OhILAs.</title>
        <authorList>
            <person name="Copeland A."/>
            <person name="Lucas S."/>
            <person name="Lapidus A."/>
            <person name="Barry K."/>
            <person name="Detter J.C."/>
            <person name="Glavina del Rio T."/>
            <person name="Hammon N."/>
            <person name="Israni S."/>
            <person name="Dalin E."/>
            <person name="Tice H."/>
            <person name="Pitluck S."/>
            <person name="Chain P."/>
            <person name="Malfatti S."/>
            <person name="Shin M."/>
            <person name="Vergez L."/>
            <person name="Schmutz J."/>
            <person name="Larimer F."/>
            <person name="Land M."/>
            <person name="Hauser L."/>
            <person name="Kyrpides N."/>
            <person name="Mikhailova N."/>
            <person name="Stolz J.F."/>
            <person name="Dawson A."/>
            <person name="Fisher E."/>
            <person name="Crable B."/>
            <person name="Perera E."/>
            <person name="Lisak J."/>
            <person name="Ranganathan M."/>
            <person name="Basu P."/>
            <person name="Richardson P."/>
        </authorList>
    </citation>
    <scope>NUCLEOTIDE SEQUENCE [LARGE SCALE GENOMIC DNA]</scope>
    <source>
        <strain evidence="10">OhILAs</strain>
    </source>
</reference>
<evidence type="ECO:0000256" key="2">
    <source>
        <dbReference type="ARBA" id="ARBA00022448"/>
    </source>
</evidence>
<keyword evidence="7" id="KW-0472">Membrane</keyword>
<evidence type="ECO:0000256" key="3">
    <source>
        <dbReference type="ARBA" id="ARBA00022692"/>
    </source>
</evidence>
<organism evidence="9 10">
    <name type="scientific">Alkaliphilus oremlandii (strain OhILAs)</name>
    <name type="common">Clostridium oremlandii (strain OhILAs)</name>
    <dbReference type="NCBI Taxonomy" id="350688"/>
    <lineage>
        <taxon>Bacteria</taxon>
        <taxon>Bacillati</taxon>
        <taxon>Bacillota</taxon>
        <taxon>Clostridia</taxon>
        <taxon>Peptostreptococcales</taxon>
        <taxon>Natronincolaceae</taxon>
        <taxon>Alkaliphilus</taxon>
    </lineage>
</organism>
<dbReference type="EMBL" id="CP000853">
    <property type="protein sequence ID" value="ABW18638.1"/>
    <property type="molecule type" value="Genomic_DNA"/>
</dbReference>
<dbReference type="Gene3D" id="3.40.50.300">
    <property type="entry name" value="P-loop containing nucleotide triphosphate hydrolases"/>
    <property type="match status" value="1"/>
</dbReference>
<dbReference type="STRING" id="350688.Clos_1092"/>
<keyword evidence="4" id="KW-0547">Nucleotide-binding</keyword>
<evidence type="ECO:0000313" key="9">
    <source>
        <dbReference type="EMBL" id="ABW18638.1"/>
    </source>
</evidence>
<dbReference type="GO" id="GO:0016887">
    <property type="term" value="F:ATP hydrolysis activity"/>
    <property type="evidence" value="ECO:0007669"/>
    <property type="project" value="InterPro"/>
</dbReference>
<dbReference type="HOGENOM" id="CLU_000604_1_2_9"/>
<protein>
    <submittedName>
        <fullName evidence="9">ABC transporter related</fullName>
    </submittedName>
</protein>
<dbReference type="GO" id="GO:0016020">
    <property type="term" value="C:membrane"/>
    <property type="evidence" value="ECO:0007669"/>
    <property type="project" value="UniProtKB-SubCell"/>
</dbReference>
<evidence type="ECO:0000256" key="6">
    <source>
        <dbReference type="ARBA" id="ARBA00022989"/>
    </source>
</evidence>
<dbReference type="SUPFAM" id="SSF52540">
    <property type="entry name" value="P-loop containing nucleoside triphosphate hydrolases"/>
    <property type="match status" value="1"/>
</dbReference>
<dbReference type="InterPro" id="IPR003593">
    <property type="entry name" value="AAA+_ATPase"/>
</dbReference>
<dbReference type="PROSITE" id="PS50893">
    <property type="entry name" value="ABC_TRANSPORTER_2"/>
    <property type="match status" value="1"/>
</dbReference>
<evidence type="ECO:0000256" key="5">
    <source>
        <dbReference type="ARBA" id="ARBA00022840"/>
    </source>
</evidence>
<dbReference type="Pfam" id="PF00005">
    <property type="entry name" value="ABC_tran"/>
    <property type="match status" value="1"/>
</dbReference>
<comment type="subcellular location">
    <subcellularLocation>
        <location evidence="1">Membrane</location>
        <topology evidence="1">Multi-pass membrane protein</topology>
    </subcellularLocation>
</comment>
<dbReference type="eggNOG" id="COG1131">
    <property type="taxonomic scope" value="Bacteria"/>
</dbReference>
<dbReference type="PROSITE" id="PS00211">
    <property type="entry name" value="ABC_TRANSPORTER_1"/>
    <property type="match status" value="1"/>
</dbReference>
<dbReference type="FunFam" id="3.40.50.300:FF:000335">
    <property type="entry name" value="ATP binding cassette subfamily A member 5"/>
    <property type="match status" value="1"/>
</dbReference>
<name>A8MGU4_ALKOO</name>
<dbReference type="InterPro" id="IPR025302">
    <property type="entry name" value="DrrA1/2-like_C"/>
</dbReference>
<proteinExistence type="predicted"/>
<dbReference type="OrthoDB" id="9804819at2"/>
<dbReference type="GO" id="GO:0005524">
    <property type="term" value="F:ATP binding"/>
    <property type="evidence" value="ECO:0007669"/>
    <property type="project" value="UniProtKB-KW"/>
</dbReference>
<dbReference type="InterPro" id="IPR003439">
    <property type="entry name" value="ABC_transporter-like_ATP-bd"/>
</dbReference>
<evidence type="ECO:0000256" key="4">
    <source>
        <dbReference type="ARBA" id="ARBA00022741"/>
    </source>
</evidence>
<feature type="domain" description="ABC transporter" evidence="8">
    <location>
        <begin position="6"/>
        <end position="241"/>
    </location>
</feature>
<evidence type="ECO:0000256" key="1">
    <source>
        <dbReference type="ARBA" id="ARBA00004141"/>
    </source>
</evidence>
<dbReference type="RefSeq" id="WP_012158950.1">
    <property type="nucleotide sequence ID" value="NC_009922.1"/>
</dbReference>